<dbReference type="EMBL" id="VKHS01000270">
    <property type="protein sequence ID" value="MBB0230375.1"/>
    <property type="molecule type" value="Genomic_DNA"/>
</dbReference>
<dbReference type="PROSITE" id="PS51898">
    <property type="entry name" value="TYR_RECOMBINASE"/>
    <property type="match status" value="1"/>
</dbReference>
<sequence length="409" mass="45769">MAGHIQDRWFRVEKGPDGKTVKVKTPRHGFGMRYRARYIGPDGTEKSKSFPDRQKREADAWLARTRADMERGQYIDPAATRTTFQQYATAWLASHTSDPNTRIAMEIRLRLHVFPRIGSRPLSSFRPSHIRELVHALETSEIEGGYARTIYSNVRACLSAAVDDGYLPRNPCSAKSVKPPAVENSRVVPWTPNQVAAVRAALPERYRAMVDLGAGCGLRQGEILGLGQDVIDFESNTVRVVRQLKLINGRAMLAPPKGDKERDVPLPSSVASALQEHMKRHRPVPITLPWRRWGGEAVRVPLLFTNTRGGIVWRGNFNAHVWKPALATAGVIPEATPDGSYVSAREHGMHALRHFYASVLLDAGESIKAVSEYLGHSDPAMTLRVYAHLMPSSRERTRRVIDRTLRNAQ</sequence>
<dbReference type="SUPFAM" id="SSF56349">
    <property type="entry name" value="DNA breaking-rejoining enzymes"/>
    <property type="match status" value="1"/>
</dbReference>
<comment type="caution">
    <text evidence="7">The sequence shown here is derived from an EMBL/GenBank/DDBJ whole genome shotgun (WGS) entry which is preliminary data.</text>
</comment>
<dbReference type="GO" id="GO:0006310">
    <property type="term" value="P:DNA recombination"/>
    <property type="evidence" value="ECO:0007669"/>
    <property type="project" value="UniProtKB-KW"/>
</dbReference>
<dbReference type="Proteomes" id="UP000530234">
    <property type="component" value="Unassembled WGS sequence"/>
</dbReference>
<evidence type="ECO:0000256" key="3">
    <source>
        <dbReference type="ARBA" id="ARBA00023172"/>
    </source>
</evidence>
<feature type="domain" description="Tyr recombinase" evidence="5">
    <location>
        <begin position="185"/>
        <end position="402"/>
    </location>
</feature>
<feature type="domain" description="Core-binding (CB)" evidence="6">
    <location>
        <begin position="82"/>
        <end position="166"/>
    </location>
</feature>
<name>A0A7W3XWS1_9ACTN</name>
<dbReference type="InterPro" id="IPR002104">
    <property type="entry name" value="Integrase_catalytic"/>
</dbReference>
<dbReference type="CDD" id="cd01189">
    <property type="entry name" value="INT_ICEBs1_C_like"/>
    <property type="match status" value="1"/>
</dbReference>
<keyword evidence="2 4" id="KW-0238">DNA-binding</keyword>
<evidence type="ECO:0000256" key="4">
    <source>
        <dbReference type="PROSITE-ProRule" id="PRU01248"/>
    </source>
</evidence>
<keyword evidence="3" id="KW-0233">DNA recombination</keyword>
<dbReference type="InterPro" id="IPR013762">
    <property type="entry name" value="Integrase-like_cat_sf"/>
</dbReference>
<dbReference type="Gene3D" id="1.10.150.130">
    <property type="match status" value="1"/>
</dbReference>
<evidence type="ECO:0000313" key="7">
    <source>
        <dbReference type="EMBL" id="MBB0230375.1"/>
    </source>
</evidence>
<gene>
    <name evidence="7" type="ORF">FOE67_12845</name>
</gene>
<accession>A0A7W3XWS1</accession>
<evidence type="ECO:0000259" key="5">
    <source>
        <dbReference type="PROSITE" id="PS51898"/>
    </source>
</evidence>
<dbReference type="InterPro" id="IPR010998">
    <property type="entry name" value="Integrase_recombinase_N"/>
</dbReference>
<dbReference type="Pfam" id="PF00589">
    <property type="entry name" value="Phage_integrase"/>
    <property type="match status" value="1"/>
</dbReference>
<dbReference type="RefSeq" id="WP_182663761.1">
    <property type="nucleotide sequence ID" value="NZ_VKHS01000270.1"/>
</dbReference>
<dbReference type="AlphaFoldDB" id="A0A7W3XWS1"/>
<dbReference type="GO" id="GO:0003677">
    <property type="term" value="F:DNA binding"/>
    <property type="evidence" value="ECO:0007669"/>
    <property type="project" value="UniProtKB-UniRule"/>
</dbReference>
<evidence type="ECO:0000259" key="6">
    <source>
        <dbReference type="PROSITE" id="PS51900"/>
    </source>
</evidence>
<reference evidence="8" key="1">
    <citation type="submission" date="2019-10" db="EMBL/GenBank/DDBJ databases">
        <title>Streptomyces sp. nov., a novel actinobacterium isolated from alkaline environment.</title>
        <authorList>
            <person name="Golinska P."/>
        </authorList>
    </citation>
    <scope>NUCLEOTIDE SEQUENCE [LARGE SCALE GENOMIC DNA]</scope>
    <source>
        <strain evidence="8">DSM 42108</strain>
    </source>
</reference>
<protein>
    <submittedName>
        <fullName evidence="7">Tyrosine-type recombinase/integrase</fullName>
    </submittedName>
</protein>
<dbReference type="InterPro" id="IPR011010">
    <property type="entry name" value="DNA_brk_join_enz"/>
</dbReference>
<dbReference type="GO" id="GO:0015074">
    <property type="term" value="P:DNA integration"/>
    <property type="evidence" value="ECO:0007669"/>
    <property type="project" value="InterPro"/>
</dbReference>
<dbReference type="PANTHER" id="PTHR30349:SF64">
    <property type="entry name" value="PROPHAGE INTEGRASE INTD-RELATED"/>
    <property type="match status" value="1"/>
</dbReference>
<dbReference type="Pfam" id="PF22022">
    <property type="entry name" value="Phage_int_M"/>
    <property type="match status" value="1"/>
</dbReference>
<dbReference type="InterPro" id="IPR053876">
    <property type="entry name" value="Phage_int_M"/>
</dbReference>
<dbReference type="InterPro" id="IPR044068">
    <property type="entry name" value="CB"/>
</dbReference>
<dbReference type="InterPro" id="IPR050090">
    <property type="entry name" value="Tyrosine_recombinase_XerCD"/>
</dbReference>
<keyword evidence="8" id="KW-1185">Reference proteome</keyword>
<comment type="similarity">
    <text evidence="1">Belongs to the 'phage' integrase family.</text>
</comment>
<evidence type="ECO:0000256" key="2">
    <source>
        <dbReference type="ARBA" id="ARBA00023125"/>
    </source>
</evidence>
<dbReference type="Gene3D" id="1.10.443.10">
    <property type="entry name" value="Intergrase catalytic core"/>
    <property type="match status" value="1"/>
</dbReference>
<organism evidence="7 8">
    <name type="scientific">Streptomyces calidiresistens</name>
    <dbReference type="NCBI Taxonomy" id="1485586"/>
    <lineage>
        <taxon>Bacteria</taxon>
        <taxon>Bacillati</taxon>
        <taxon>Actinomycetota</taxon>
        <taxon>Actinomycetes</taxon>
        <taxon>Kitasatosporales</taxon>
        <taxon>Streptomycetaceae</taxon>
        <taxon>Streptomyces</taxon>
    </lineage>
</organism>
<proteinExistence type="inferred from homology"/>
<evidence type="ECO:0000256" key="1">
    <source>
        <dbReference type="ARBA" id="ARBA00008857"/>
    </source>
</evidence>
<evidence type="ECO:0000313" key="8">
    <source>
        <dbReference type="Proteomes" id="UP000530234"/>
    </source>
</evidence>
<dbReference type="PANTHER" id="PTHR30349">
    <property type="entry name" value="PHAGE INTEGRASE-RELATED"/>
    <property type="match status" value="1"/>
</dbReference>
<dbReference type="PROSITE" id="PS51900">
    <property type="entry name" value="CB"/>
    <property type="match status" value="1"/>
</dbReference>